<sequence>MLALTSRNPSRSGNPFFFLLHLTDPSVKRDRMAIAETAGSSIRRNLETLNSTLEDALLPNNPLQAVLGGFQGPDWFSQPSVTDDFLATDYIFDDCYNSKLSNQLHQLTMEIVETSESMSIRNCDQRQKGLEMADLASIFTISNLSTFISAFFHSLHWHLPVVHFPTFDPGQVSNPLLLAIFLAGAKYTNTRGESDIPPGLLSAAEEHIFRQVANLSRTQLPENSVGVEPAVEIIQAALIIEMLQFAQDDVQTRRRIRVVRHPCLVSIIRSLGFFNLRRRMVLEVCDETKWRALISEEICIRIACWAFLADGFLTVCFKNNPVLSAFEMACDFPWSTELFEAESVSAFNKLVPTYVAESSLPPLREVVMKLLNNSDADSPLQWSHSLSEEHLLILIYGINSFAFQARAGLFGHIPLNAIKQAANKWKSIWESITTSLCHLKKEKALHLGYSKHAEELWWLLNATLEASTVENNTKSLRYLESGETDELTNLNEFIRWCYKT</sequence>
<keyword evidence="9" id="KW-1185">Reference proteome</keyword>
<dbReference type="STRING" id="28573.A0A0U1LYM8"/>
<keyword evidence="4" id="KW-0863">Zinc-finger</keyword>
<evidence type="ECO:0000313" key="8">
    <source>
        <dbReference type="EMBL" id="CRG87946.1"/>
    </source>
</evidence>
<keyword evidence="2" id="KW-0479">Metal-binding</keyword>
<dbReference type="GO" id="GO:0000785">
    <property type="term" value="C:chromatin"/>
    <property type="evidence" value="ECO:0007669"/>
    <property type="project" value="TreeGrafter"/>
</dbReference>
<dbReference type="GO" id="GO:0008270">
    <property type="term" value="F:zinc ion binding"/>
    <property type="evidence" value="ECO:0007669"/>
    <property type="project" value="UniProtKB-KW"/>
</dbReference>
<dbReference type="InterPro" id="IPR051059">
    <property type="entry name" value="VerF-like"/>
</dbReference>
<proteinExistence type="predicted"/>
<name>A0A0U1LYM8_TALIS</name>
<dbReference type="PANTHER" id="PTHR40626:SF1">
    <property type="entry name" value="TRANSCRIPTION FACTOR WITH C2H2 AND ZN(2)-CYS(6) DNA BINDING DOMAIN (EUROFUNG)"/>
    <property type="match status" value="1"/>
</dbReference>
<dbReference type="GO" id="GO:0000978">
    <property type="term" value="F:RNA polymerase II cis-regulatory region sequence-specific DNA binding"/>
    <property type="evidence" value="ECO:0007669"/>
    <property type="project" value="InterPro"/>
</dbReference>
<keyword evidence="5" id="KW-0862">Zinc</keyword>
<evidence type="ECO:0000256" key="1">
    <source>
        <dbReference type="ARBA" id="ARBA00004123"/>
    </source>
</evidence>
<evidence type="ECO:0000256" key="4">
    <source>
        <dbReference type="ARBA" id="ARBA00022771"/>
    </source>
</evidence>
<dbReference type="GO" id="GO:0000981">
    <property type="term" value="F:DNA-binding transcription factor activity, RNA polymerase II-specific"/>
    <property type="evidence" value="ECO:0007669"/>
    <property type="project" value="InterPro"/>
</dbReference>
<evidence type="ECO:0000259" key="7">
    <source>
        <dbReference type="Pfam" id="PF04082"/>
    </source>
</evidence>
<dbReference type="GO" id="GO:0006351">
    <property type="term" value="P:DNA-templated transcription"/>
    <property type="evidence" value="ECO:0007669"/>
    <property type="project" value="InterPro"/>
</dbReference>
<evidence type="ECO:0000256" key="6">
    <source>
        <dbReference type="ARBA" id="ARBA00023242"/>
    </source>
</evidence>
<dbReference type="OMA" id="CIRIACW"/>
<protein>
    <recommendedName>
        <fullName evidence="7">Xylanolytic transcriptional activator regulatory domain-containing protein</fullName>
    </recommendedName>
</protein>
<gene>
    <name evidence="8" type="ORF">PISL3812_04968</name>
</gene>
<evidence type="ECO:0000256" key="3">
    <source>
        <dbReference type="ARBA" id="ARBA00022737"/>
    </source>
</evidence>
<dbReference type="GO" id="GO:0005634">
    <property type="term" value="C:nucleus"/>
    <property type="evidence" value="ECO:0007669"/>
    <property type="project" value="UniProtKB-SubCell"/>
</dbReference>
<dbReference type="Pfam" id="PF04082">
    <property type="entry name" value="Fungal_trans"/>
    <property type="match status" value="1"/>
</dbReference>
<comment type="subcellular location">
    <subcellularLocation>
        <location evidence="1">Nucleus</location>
    </subcellularLocation>
</comment>
<organism evidence="8 9">
    <name type="scientific">Talaromyces islandicus</name>
    <name type="common">Penicillium islandicum</name>
    <dbReference type="NCBI Taxonomy" id="28573"/>
    <lineage>
        <taxon>Eukaryota</taxon>
        <taxon>Fungi</taxon>
        <taxon>Dikarya</taxon>
        <taxon>Ascomycota</taxon>
        <taxon>Pezizomycotina</taxon>
        <taxon>Eurotiomycetes</taxon>
        <taxon>Eurotiomycetidae</taxon>
        <taxon>Eurotiales</taxon>
        <taxon>Trichocomaceae</taxon>
        <taxon>Talaromyces</taxon>
        <taxon>Talaromyces sect. Islandici</taxon>
    </lineage>
</organism>
<feature type="domain" description="Xylanolytic transcriptional activator regulatory" evidence="7">
    <location>
        <begin position="148"/>
        <end position="351"/>
    </location>
</feature>
<dbReference type="Proteomes" id="UP000054383">
    <property type="component" value="Unassembled WGS sequence"/>
</dbReference>
<keyword evidence="6" id="KW-0539">Nucleus</keyword>
<dbReference type="EMBL" id="CVMT01000004">
    <property type="protein sequence ID" value="CRG87946.1"/>
    <property type="molecule type" value="Genomic_DNA"/>
</dbReference>
<dbReference type="CDD" id="cd12148">
    <property type="entry name" value="fungal_TF_MHR"/>
    <property type="match status" value="1"/>
</dbReference>
<dbReference type="OrthoDB" id="654211at2759"/>
<evidence type="ECO:0000313" key="9">
    <source>
        <dbReference type="Proteomes" id="UP000054383"/>
    </source>
</evidence>
<evidence type="ECO:0000256" key="2">
    <source>
        <dbReference type="ARBA" id="ARBA00022723"/>
    </source>
</evidence>
<dbReference type="AlphaFoldDB" id="A0A0U1LYM8"/>
<dbReference type="InterPro" id="IPR007219">
    <property type="entry name" value="XnlR_reg_dom"/>
</dbReference>
<keyword evidence="3" id="KW-0677">Repeat</keyword>
<reference evidence="8 9" key="1">
    <citation type="submission" date="2015-04" db="EMBL/GenBank/DDBJ databases">
        <authorList>
            <person name="Syromyatnikov M.Y."/>
            <person name="Popov V.N."/>
        </authorList>
    </citation>
    <scope>NUCLEOTIDE SEQUENCE [LARGE SCALE GENOMIC DNA]</scope>
    <source>
        <strain evidence="8">WF-38-12</strain>
    </source>
</reference>
<accession>A0A0U1LYM8</accession>
<dbReference type="PANTHER" id="PTHR40626">
    <property type="entry name" value="MIP31509P"/>
    <property type="match status" value="1"/>
</dbReference>
<evidence type="ECO:0000256" key="5">
    <source>
        <dbReference type="ARBA" id="ARBA00022833"/>
    </source>
</evidence>